<keyword evidence="2" id="KW-1185">Reference proteome</keyword>
<accession>A0AA39XXD3</accession>
<gene>
    <name evidence="1" type="ORF">B0T16DRAFT_516614</name>
</gene>
<proteinExistence type="predicted"/>
<dbReference type="AlphaFoldDB" id="A0AA39XXD3"/>
<reference evidence="1" key="1">
    <citation type="submission" date="2023-06" db="EMBL/GenBank/DDBJ databases">
        <title>Genome-scale phylogeny and comparative genomics of the fungal order Sordariales.</title>
        <authorList>
            <consortium name="Lawrence Berkeley National Laboratory"/>
            <person name="Hensen N."/>
            <person name="Bonometti L."/>
            <person name="Westerberg I."/>
            <person name="Brannstrom I.O."/>
            <person name="Guillou S."/>
            <person name="Cros-Aarteil S."/>
            <person name="Calhoun S."/>
            <person name="Haridas S."/>
            <person name="Kuo A."/>
            <person name="Mondo S."/>
            <person name="Pangilinan J."/>
            <person name="Riley R."/>
            <person name="Labutti K."/>
            <person name="Andreopoulos B."/>
            <person name="Lipzen A."/>
            <person name="Chen C."/>
            <person name="Yanf M."/>
            <person name="Daum C."/>
            <person name="Ng V."/>
            <person name="Clum A."/>
            <person name="Steindorff A."/>
            <person name="Ohm R."/>
            <person name="Martin F."/>
            <person name="Silar P."/>
            <person name="Natvig D."/>
            <person name="Lalanne C."/>
            <person name="Gautier V."/>
            <person name="Ament-Velasquez S.L."/>
            <person name="Kruys A."/>
            <person name="Hutchinson M.I."/>
            <person name="Powell A.J."/>
            <person name="Barry K."/>
            <person name="Miller A.N."/>
            <person name="Grigoriev I.V."/>
            <person name="Debuchy R."/>
            <person name="Gladieux P."/>
            <person name="Thoren M.H."/>
            <person name="Johannesson H."/>
        </authorList>
    </citation>
    <scope>NUCLEOTIDE SEQUENCE</scope>
    <source>
        <strain evidence="1">SMH2532-1</strain>
    </source>
</reference>
<evidence type="ECO:0000313" key="2">
    <source>
        <dbReference type="Proteomes" id="UP001174936"/>
    </source>
</evidence>
<evidence type="ECO:0008006" key="3">
    <source>
        <dbReference type="Google" id="ProtNLM"/>
    </source>
</evidence>
<comment type="caution">
    <text evidence="1">The sequence shown here is derived from an EMBL/GenBank/DDBJ whole genome shotgun (WGS) entry which is preliminary data.</text>
</comment>
<protein>
    <recommendedName>
        <fullName evidence="3">ABM domain-containing protein</fullName>
    </recommendedName>
</protein>
<dbReference type="Proteomes" id="UP001174936">
    <property type="component" value="Unassembled WGS sequence"/>
</dbReference>
<sequence length="211" mass="22763">MSEVTEIAWFPWKAGSQTSDDAAALKALGPELQSRPGLVASYFGHPLERPQSGEFVNVWSSPTDYINNQSSPLYARLKSLSSSLIDTSDPAVRPYHNAISFSKPFSAVAAAPIVQVSSFFLPADVDKAAFEAAFKQVLEQVYGNPPEGFIAGTNGWALEEVNGSKVFVTASGWESIEKRVAAHAGIAEKFGEVQKFGAVVEVHHTAFQKTK</sequence>
<organism evidence="1 2">
    <name type="scientific">Cercophora newfieldiana</name>
    <dbReference type="NCBI Taxonomy" id="92897"/>
    <lineage>
        <taxon>Eukaryota</taxon>
        <taxon>Fungi</taxon>
        <taxon>Dikarya</taxon>
        <taxon>Ascomycota</taxon>
        <taxon>Pezizomycotina</taxon>
        <taxon>Sordariomycetes</taxon>
        <taxon>Sordariomycetidae</taxon>
        <taxon>Sordariales</taxon>
        <taxon>Lasiosphaeriaceae</taxon>
        <taxon>Cercophora</taxon>
    </lineage>
</organism>
<evidence type="ECO:0000313" key="1">
    <source>
        <dbReference type="EMBL" id="KAK0642032.1"/>
    </source>
</evidence>
<dbReference type="Gene3D" id="3.30.70.100">
    <property type="match status" value="1"/>
</dbReference>
<dbReference type="EMBL" id="JAULSV010000006">
    <property type="protein sequence ID" value="KAK0642032.1"/>
    <property type="molecule type" value="Genomic_DNA"/>
</dbReference>
<name>A0AA39XXD3_9PEZI</name>